<name>A0A830C8T2_9LAMI</name>
<accession>A0A830C8T2</accession>
<reference evidence="1" key="1">
    <citation type="submission" date="2020-07" db="EMBL/GenBank/DDBJ databases">
        <title>Ethylene signaling mediates host invasion by parasitic plants.</title>
        <authorList>
            <person name="Yoshida S."/>
        </authorList>
    </citation>
    <scope>NUCLEOTIDE SEQUENCE</scope>
    <source>
        <strain evidence="1">Okayama</strain>
    </source>
</reference>
<dbReference type="AlphaFoldDB" id="A0A830C8T2"/>
<comment type="caution">
    <text evidence="1">The sequence shown here is derived from an EMBL/GenBank/DDBJ whole genome shotgun (WGS) entry which is preliminary data.</text>
</comment>
<dbReference type="Proteomes" id="UP000653305">
    <property type="component" value="Unassembled WGS sequence"/>
</dbReference>
<organism evidence="1 2">
    <name type="scientific">Phtheirospermum japonicum</name>
    <dbReference type="NCBI Taxonomy" id="374723"/>
    <lineage>
        <taxon>Eukaryota</taxon>
        <taxon>Viridiplantae</taxon>
        <taxon>Streptophyta</taxon>
        <taxon>Embryophyta</taxon>
        <taxon>Tracheophyta</taxon>
        <taxon>Spermatophyta</taxon>
        <taxon>Magnoliopsida</taxon>
        <taxon>eudicotyledons</taxon>
        <taxon>Gunneridae</taxon>
        <taxon>Pentapetalae</taxon>
        <taxon>asterids</taxon>
        <taxon>lamiids</taxon>
        <taxon>Lamiales</taxon>
        <taxon>Orobanchaceae</taxon>
        <taxon>Orobanchaceae incertae sedis</taxon>
        <taxon>Phtheirospermum</taxon>
    </lineage>
</organism>
<dbReference type="EMBL" id="BMAC01000412">
    <property type="protein sequence ID" value="GFP95980.1"/>
    <property type="molecule type" value="Genomic_DNA"/>
</dbReference>
<sequence length="58" mass="7010">MINGDELMDTMLLFLQKQKRSPKCYECHRDNRQAWDYSLCQRIGIYKAHVLPLRKRVV</sequence>
<evidence type="ECO:0000313" key="2">
    <source>
        <dbReference type="Proteomes" id="UP000653305"/>
    </source>
</evidence>
<proteinExistence type="predicted"/>
<evidence type="ECO:0000313" key="1">
    <source>
        <dbReference type="EMBL" id="GFP95980.1"/>
    </source>
</evidence>
<keyword evidence="2" id="KW-1185">Reference proteome</keyword>
<gene>
    <name evidence="1" type="ORF">PHJA_001742100</name>
</gene>
<protein>
    <submittedName>
        <fullName evidence="1">Uncharacterized protein</fullName>
    </submittedName>
</protein>